<evidence type="ECO:0000259" key="3">
    <source>
        <dbReference type="Pfam" id="PF01557"/>
    </source>
</evidence>
<keyword evidence="2" id="KW-0479">Metal-binding</keyword>
<dbReference type="InterPro" id="IPR036663">
    <property type="entry name" value="Fumarylacetoacetase_C_sf"/>
</dbReference>
<reference evidence="5" key="1">
    <citation type="journal article" date="2019" name="Int. J. Syst. Evol. Microbiol.">
        <title>The Global Catalogue of Microorganisms (GCM) 10K type strain sequencing project: providing services to taxonomists for standard genome sequencing and annotation.</title>
        <authorList>
            <consortium name="The Broad Institute Genomics Platform"/>
            <consortium name="The Broad Institute Genome Sequencing Center for Infectious Disease"/>
            <person name="Wu L."/>
            <person name="Ma J."/>
        </authorList>
    </citation>
    <scope>NUCLEOTIDE SEQUENCE [LARGE SCALE GENOMIC DNA]</scope>
    <source>
        <strain evidence="5">JCM 16949</strain>
    </source>
</reference>
<dbReference type="PANTHER" id="PTHR42796:SF4">
    <property type="entry name" value="FUMARYLACETOACETATE HYDROLASE DOMAIN-CONTAINING PROTEIN 2A"/>
    <property type="match status" value="1"/>
</dbReference>
<evidence type="ECO:0000256" key="1">
    <source>
        <dbReference type="ARBA" id="ARBA00010211"/>
    </source>
</evidence>
<dbReference type="InterPro" id="IPR051121">
    <property type="entry name" value="FAH"/>
</dbReference>
<dbReference type="EMBL" id="BAABAE010000002">
    <property type="protein sequence ID" value="GAA3732334.1"/>
    <property type="molecule type" value="Genomic_DNA"/>
</dbReference>
<dbReference type="GO" id="GO:0016787">
    <property type="term" value="F:hydrolase activity"/>
    <property type="evidence" value="ECO:0007669"/>
    <property type="project" value="UniProtKB-KW"/>
</dbReference>
<dbReference type="Gene3D" id="3.90.850.10">
    <property type="entry name" value="Fumarylacetoacetase-like, C-terminal domain"/>
    <property type="match status" value="1"/>
</dbReference>
<dbReference type="InterPro" id="IPR011234">
    <property type="entry name" value="Fumarylacetoacetase-like_C"/>
</dbReference>
<evidence type="ECO:0000256" key="2">
    <source>
        <dbReference type="ARBA" id="ARBA00022723"/>
    </source>
</evidence>
<dbReference type="RefSeq" id="WP_344753565.1">
    <property type="nucleotide sequence ID" value="NZ_BAABAE010000002.1"/>
</dbReference>
<evidence type="ECO:0000313" key="5">
    <source>
        <dbReference type="Proteomes" id="UP001501004"/>
    </source>
</evidence>
<dbReference type="PANTHER" id="PTHR42796">
    <property type="entry name" value="FUMARYLACETOACETATE HYDROLASE DOMAIN-CONTAINING PROTEIN 2A-RELATED"/>
    <property type="match status" value="1"/>
</dbReference>
<proteinExistence type="inferred from homology"/>
<sequence length="280" mass="30082">MRIGFIDDRPQLVRNGLAIDIAEASGGRFTDADELYENWDAFTEWAGRSVDVPGRAFSIAELQAPSPRPRQVFGIGLNYQAHQIESGLPRPDVPLVFTKFPSSLTGPRGELALPTDQVDWEVELAVVIGRRAHRVARDDAWSHVAGITAAQDVSARDVQMRPAGTPQFSLGKSFPGFTPMGPLLITPDELSDPDDISVSCSVNGVERQSSSTADLIFDVPELIVYLSGVLPLLPGDVILTGTPSGVGMGQRPPAFLKPGDTVVTRVADLTMEHRCVASVA</sequence>
<name>A0ABP7F667_9MICO</name>
<evidence type="ECO:0000313" key="4">
    <source>
        <dbReference type="EMBL" id="GAA3732334.1"/>
    </source>
</evidence>
<organism evidence="4 5">
    <name type="scientific">Leifsonella bigeumensis</name>
    <dbReference type="NCBI Taxonomy" id="433643"/>
    <lineage>
        <taxon>Bacteria</taxon>
        <taxon>Bacillati</taxon>
        <taxon>Actinomycetota</taxon>
        <taxon>Actinomycetes</taxon>
        <taxon>Micrococcales</taxon>
        <taxon>Microbacteriaceae</taxon>
        <taxon>Leifsonella</taxon>
    </lineage>
</organism>
<dbReference type="Proteomes" id="UP001501004">
    <property type="component" value="Unassembled WGS sequence"/>
</dbReference>
<gene>
    <name evidence="4" type="ORF">GCM10022239_05960</name>
</gene>
<feature type="domain" description="Fumarylacetoacetase-like C-terminal" evidence="3">
    <location>
        <begin position="72"/>
        <end position="269"/>
    </location>
</feature>
<keyword evidence="4" id="KW-0378">Hydrolase</keyword>
<keyword evidence="5" id="KW-1185">Reference proteome</keyword>
<accession>A0ABP7F667</accession>
<dbReference type="Pfam" id="PF01557">
    <property type="entry name" value="FAA_hydrolase"/>
    <property type="match status" value="1"/>
</dbReference>
<protein>
    <submittedName>
        <fullName evidence="4">Fumarylacetoacetate hydrolase family protein</fullName>
    </submittedName>
</protein>
<comment type="similarity">
    <text evidence="1">Belongs to the FAH family.</text>
</comment>
<dbReference type="SUPFAM" id="SSF56529">
    <property type="entry name" value="FAH"/>
    <property type="match status" value="1"/>
</dbReference>
<comment type="caution">
    <text evidence="4">The sequence shown here is derived from an EMBL/GenBank/DDBJ whole genome shotgun (WGS) entry which is preliminary data.</text>
</comment>